<feature type="region of interest" description="Disordered" evidence="1">
    <location>
        <begin position="1"/>
        <end position="122"/>
    </location>
</feature>
<evidence type="ECO:0000313" key="4">
    <source>
        <dbReference type="Proteomes" id="UP000000759"/>
    </source>
</evidence>
<keyword evidence="4" id="KW-1185">Reference proteome</keyword>
<keyword evidence="2" id="KW-1133">Transmembrane helix</keyword>
<evidence type="ECO:0000313" key="3">
    <source>
        <dbReference type="EMBL" id="ACI65695.1"/>
    </source>
</evidence>
<dbReference type="AlphaFoldDB" id="B5Y5P6"/>
<dbReference type="PaxDb" id="2850-Phatr44205"/>
<dbReference type="GeneID" id="7204118"/>
<reference evidence="3 4" key="1">
    <citation type="journal article" date="2008" name="Nature">
        <title>The Phaeodactylum genome reveals the evolutionary history of diatom genomes.</title>
        <authorList>
            <person name="Bowler C."/>
            <person name="Allen A.E."/>
            <person name="Badger J.H."/>
            <person name="Grimwood J."/>
            <person name="Jabbari K."/>
            <person name="Kuo A."/>
            <person name="Maheswari U."/>
            <person name="Martens C."/>
            <person name="Maumus F."/>
            <person name="Otillar R.P."/>
            <person name="Rayko E."/>
            <person name="Salamov A."/>
            <person name="Vandepoele K."/>
            <person name="Beszteri B."/>
            <person name="Gruber A."/>
            <person name="Heijde M."/>
            <person name="Katinka M."/>
            <person name="Mock T."/>
            <person name="Valentin K."/>
            <person name="Verret F."/>
            <person name="Berges J.A."/>
            <person name="Brownlee C."/>
            <person name="Cadoret J.P."/>
            <person name="Chiovitti A."/>
            <person name="Choi C.J."/>
            <person name="Coesel S."/>
            <person name="De Martino A."/>
            <person name="Detter J.C."/>
            <person name="Durkin C."/>
            <person name="Falciatore A."/>
            <person name="Fournet J."/>
            <person name="Haruta M."/>
            <person name="Huysman M.J."/>
            <person name="Jenkins B.D."/>
            <person name="Jiroutova K."/>
            <person name="Jorgensen R.E."/>
            <person name="Joubert Y."/>
            <person name="Kaplan A."/>
            <person name="Kroger N."/>
            <person name="Kroth P.G."/>
            <person name="La Roche J."/>
            <person name="Lindquist E."/>
            <person name="Lommer M."/>
            <person name="Martin-Jezequel V."/>
            <person name="Lopez P.J."/>
            <person name="Lucas S."/>
            <person name="Mangogna M."/>
            <person name="McGinnis K."/>
            <person name="Medlin L.K."/>
            <person name="Montsant A."/>
            <person name="Oudot-Le Secq M.P."/>
            <person name="Napoli C."/>
            <person name="Obornik M."/>
            <person name="Parker M.S."/>
            <person name="Petit J.L."/>
            <person name="Porcel B.M."/>
            <person name="Poulsen N."/>
            <person name="Robison M."/>
            <person name="Rychlewski L."/>
            <person name="Rynearson T.A."/>
            <person name="Schmutz J."/>
            <person name="Shapiro H."/>
            <person name="Siaut M."/>
            <person name="Stanley M."/>
            <person name="Sussman M.R."/>
            <person name="Taylor A.R."/>
            <person name="Vardi A."/>
            <person name="von Dassow P."/>
            <person name="Vyverman W."/>
            <person name="Willis A."/>
            <person name="Wyrwicz L.S."/>
            <person name="Rokhsar D.S."/>
            <person name="Weissenbach J."/>
            <person name="Armbrust E.V."/>
            <person name="Green B.R."/>
            <person name="Van de Peer Y."/>
            <person name="Grigoriev I.V."/>
        </authorList>
    </citation>
    <scope>NUCLEOTIDE SEQUENCE [LARGE SCALE GENOMIC DNA]</scope>
    <source>
        <strain evidence="3 4">CCAP 1055/1</strain>
    </source>
</reference>
<dbReference type="EMBL" id="CP001142">
    <property type="protein sequence ID" value="ACI65695.1"/>
    <property type="molecule type" value="Genomic_DNA"/>
</dbReference>
<reference evidence="4" key="2">
    <citation type="submission" date="2008-08" db="EMBL/GenBank/DDBJ databases">
        <authorList>
            <consortium name="Diatom Consortium"/>
            <person name="Grigoriev I."/>
            <person name="Grimwood J."/>
            <person name="Kuo A."/>
            <person name="Otillar R.P."/>
            <person name="Salamov A."/>
            <person name="Detter J.C."/>
            <person name="Lindquist E."/>
            <person name="Shapiro H."/>
            <person name="Lucas S."/>
            <person name="Glavina del Rio T."/>
            <person name="Pitluck S."/>
            <person name="Rokhsar D."/>
            <person name="Bowler C."/>
        </authorList>
    </citation>
    <scope>GENOME REANNOTATION</scope>
    <source>
        <strain evidence="4">CCAP 1055/1</strain>
    </source>
</reference>
<accession>B5Y5P6</accession>
<evidence type="ECO:0000256" key="1">
    <source>
        <dbReference type="SAM" id="MobiDB-lite"/>
    </source>
</evidence>
<dbReference type="HOGENOM" id="CLU_1269069_0_0_1"/>
<feature type="compositionally biased region" description="Basic and acidic residues" evidence="1">
    <location>
        <begin position="104"/>
        <end position="120"/>
    </location>
</feature>
<keyword evidence="2" id="KW-0812">Transmembrane</keyword>
<dbReference type="OrthoDB" id="10660640at2759"/>
<evidence type="ECO:0008006" key="5">
    <source>
        <dbReference type="Google" id="ProtNLM"/>
    </source>
</evidence>
<dbReference type="KEGG" id="pti:PHATR_44205"/>
<proteinExistence type="predicted"/>
<dbReference type="RefSeq" id="XP_002186225.1">
    <property type="nucleotide sequence ID" value="XM_002186189.1"/>
</dbReference>
<name>B5Y5P6_PHATC</name>
<organism evidence="3 4">
    <name type="scientific">Phaeodactylum tricornutum (strain CCAP 1055/1)</name>
    <dbReference type="NCBI Taxonomy" id="556484"/>
    <lineage>
        <taxon>Eukaryota</taxon>
        <taxon>Sar</taxon>
        <taxon>Stramenopiles</taxon>
        <taxon>Ochrophyta</taxon>
        <taxon>Bacillariophyta</taxon>
        <taxon>Bacillariophyceae</taxon>
        <taxon>Bacillariophycidae</taxon>
        <taxon>Naviculales</taxon>
        <taxon>Phaeodactylaceae</taxon>
        <taxon>Phaeodactylum</taxon>
    </lineage>
</organism>
<feature type="compositionally biased region" description="Polar residues" evidence="1">
    <location>
        <begin position="1"/>
        <end position="24"/>
    </location>
</feature>
<feature type="compositionally biased region" description="Basic and acidic residues" evidence="1">
    <location>
        <begin position="77"/>
        <end position="91"/>
    </location>
</feature>
<gene>
    <name evidence="3" type="ORF">PHATR_44205</name>
</gene>
<protein>
    <recommendedName>
        <fullName evidence="5">Transmembrane protein</fullName>
    </recommendedName>
</protein>
<dbReference type="Proteomes" id="UP000000759">
    <property type="component" value="Chromosome 3"/>
</dbReference>
<sequence>MGNNTSNGDQIDQSLSRPRSSSVTRRIVKASKPVADINVEFTNINEEIDEKDQLQEPKNRRSQHIPNPIAESSSVARELEHEKLEHIKQETIRTATTRQRAKREKVMHDRRKNPTKDNKSSVKANPFSRFLTVFSVEPQHPEHKRGFSKCENDDIHEPFEKRLRASDSEKVELERDAHDLDDNSNSAWWSSSLAFSAVAVAGAAYALVLIVRLNRMKH</sequence>
<evidence type="ECO:0000256" key="2">
    <source>
        <dbReference type="SAM" id="Phobius"/>
    </source>
</evidence>
<dbReference type="InParanoid" id="B5Y5P6"/>
<keyword evidence="2" id="KW-0472">Membrane</keyword>
<feature type="transmembrane region" description="Helical" evidence="2">
    <location>
        <begin position="188"/>
        <end position="211"/>
    </location>
</feature>